<name>A0A2S4UIR7_9BASI</name>
<reference evidence="1 2" key="1">
    <citation type="submission" date="2017-12" db="EMBL/GenBank/DDBJ databases">
        <title>Gene loss provides genomic basis for host adaptation in cereal stripe rust fungi.</title>
        <authorList>
            <person name="Xia C."/>
        </authorList>
    </citation>
    <scope>NUCLEOTIDE SEQUENCE [LARGE SCALE GENOMIC DNA]</scope>
    <source>
        <strain evidence="1 2">93TX-2</strain>
    </source>
</reference>
<feature type="non-terminal residue" evidence="1">
    <location>
        <position position="559"/>
    </location>
</feature>
<keyword evidence="2" id="KW-1185">Reference proteome</keyword>
<gene>
    <name evidence="1" type="ORF">PSHT_14804</name>
</gene>
<proteinExistence type="predicted"/>
<evidence type="ECO:0000313" key="2">
    <source>
        <dbReference type="Proteomes" id="UP000238274"/>
    </source>
</evidence>
<evidence type="ECO:0000313" key="1">
    <source>
        <dbReference type="EMBL" id="POV97024.1"/>
    </source>
</evidence>
<dbReference type="EMBL" id="PKSM01000348">
    <property type="protein sequence ID" value="POV97024.1"/>
    <property type="molecule type" value="Genomic_DNA"/>
</dbReference>
<dbReference type="AlphaFoldDB" id="A0A2S4UIR7"/>
<accession>A0A2S4UIR7</accession>
<dbReference type="VEuPathDB" id="FungiDB:PSTT_09093"/>
<reference evidence="2" key="3">
    <citation type="journal article" date="2018" name="Mol. Plant Microbe Interact.">
        <title>Genome sequence resources for the wheat stripe rust pathogen (Puccinia striiformis f. sp. tritici) and the barley stripe rust pathogen (Puccinia striiformis f. sp. hordei).</title>
        <authorList>
            <person name="Xia C."/>
            <person name="Wang M."/>
            <person name="Yin C."/>
            <person name="Cornejo O.E."/>
            <person name="Hulbert S.H."/>
            <person name="Chen X."/>
        </authorList>
    </citation>
    <scope>NUCLEOTIDE SEQUENCE [LARGE SCALE GENOMIC DNA]</scope>
    <source>
        <strain evidence="2">93TX-2</strain>
    </source>
</reference>
<sequence length="559" mass="65959">YTLIRKMPICSQLQRIGLQILCFLQIAQCMIPRGTLPAIEIRDSLQDEALGIENSGSREPVQKYLETVPHFAQQVTIFPELVQKDGLKMGFIHLTECLENFEKGKTFLTLRQYYRKSAQDILEQRNHLRAFHRLVLGRVQQKIIDSKPQAKSSHYVNKKKNAILKNRTALGKWSTPLNKISDRLMPKRNDHKRENHTDVMVIILEKAMMESLSKILLDIDSLKLKQPLKQHPSFLKLENHVFQIVAYLYKHQLITENSFRKFCDTDRVIEIAAIIMLPTFRLQYEISQIGLSKIIPNYSNFSHYRIFLLGETFNLSCKLGLFIFSLTLTFFINFIFQSINFGLEGLEPYQKRYFSYLSLEQVLNDLFLAVTRRLHFHYQIDFDRKFFGRLEKYIRAKSISKQALDTYKTCDPDYITIKRDLELLSDILMVDDPSTPKEKVAYALRSVSFFILEFVKDSYGEEILQNNQTDQLIKKRMHFMSAYYQKSTELLNIIYYLEGEVKPDIQRHKCLTDIEIEKKDLKDLQEEYSLISRYVDLIVQENKDLFTENSWKHWCMSHT</sequence>
<dbReference type="VEuPathDB" id="FungiDB:PSHT_14804"/>
<organism evidence="1 2">
    <name type="scientific">Puccinia striiformis</name>
    <dbReference type="NCBI Taxonomy" id="27350"/>
    <lineage>
        <taxon>Eukaryota</taxon>
        <taxon>Fungi</taxon>
        <taxon>Dikarya</taxon>
        <taxon>Basidiomycota</taxon>
        <taxon>Pucciniomycotina</taxon>
        <taxon>Pucciniomycetes</taxon>
        <taxon>Pucciniales</taxon>
        <taxon>Pucciniaceae</taxon>
        <taxon>Puccinia</taxon>
    </lineage>
</organism>
<reference evidence="2" key="2">
    <citation type="journal article" date="2018" name="BMC Genomics">
        <title>Genomic insights into host adaptation between the wheat stripe rust pathogen (Puccinia striiformis f. sp. tritici) and the barley stripe rust pathogen (Puccinia striiformis f. sp. hordei).</title>
        <authorList>
            <person name="Xia C."/>
            <person name="Wang M."/>
            <person name="Yin C."/>
            <person name="Cornejo O.E."/>
            <person name="Hulbert S.H."/>
            <person name="Chen X."/>
        </authorList>
    </citation>
    <scope>NUCLEOTIDE SEQUENCE [LARGE SCALE GENOMIC DNA]</scope>
    <source>
        <strain evidence="2">93TX-2</strain>
    </source>
</reference>
<protein>
    <submittedName>
        <fullName evidence="1">Uncharacterized protein</fullName>
    </submittedName>
</protein>
<comment type="caution">
    <text evidence="1">The sequence shown here is derived from an EMBL/GenBank/DDBJ whole genome shotgun (WGS) entry which is preliminary data.</text>
</comment>
<feature type="non-terminal residue" evidence="1">
    <location>
        <position position="1"/>
    </location>
</feature>
<dbReference type="Proteomes" id="UP000238274">
    <property type="component" value="Unassembled WGS sequence"/>
</dbReference>